<feature type="domain" description="Calcineurin-like phosphoesterase" evidence="5">
    <location>
        <begin position="4"/>
        <end position="191"/>
    </location>
</feature>
<accession>A0A157ZZP0</accession>
<reference evidence="6" key="1">
    <citation type="submission" date="2016-01" db="EMBL/GenBank/DDBJ databases">
        <authorList>
            <person name="Peeters C."/>
        </authorList>
    </citation>
    <scope>NUCLEOTIDE SEQUENCE [LARGE SCALE GENOMIC DNA]</scope>
    <source>
        <strain evidence="6">LMG 29318</strain>
    </source>
</reference>
<dbReference type="Proteomes" id="UP000054870">
    <property type="component" value="Unassembled WGS sequence"/>
</dbReference>
<dbReference type="InterPro" id="IPR050884">
    <property type="entry name" value="CNP_phosphodiesterase-III"/>
</dbReference>
<evidence type="ECO:0000259" key="5">
    <source>
        <dbReference type="Pfam" id="PF00149"/>
    </source>
</evidence>
<evidence type="ECO:0000256" key="4">
    <source>
        <dbReference type="ARBA" id="ARBA00025742"/>
    </source>
</evidence>
<dbReference type="Gene3D" id="3.60.21.10">
    <property type="match status" value="1"/>
</dbReference>
<proteinExistence type="inferred from homology"/>
<keyword evidence="3" id="KW-0408">Iron</keyword>
<keyword evidence="2" id="KW-0378">Hydrolase</keyword>
<dbReference type="InterPro" id="IPR004843">
    <property type="entry name" value="Calcineurin-like_PHP"/>
</dbReference>
<name>A0A157ZZP0_9BURK</name>
<dbReference type="OrthoDB" id="9811542at2"/>
<comment type="caution">
    <text evidence="6">The sequence shown here is derived from an EMBL/GenBank/DDBJ whole genome shotgun (WGS) entry which is preliminary data.</text>
</comment>
<evidence type="ECO:0000313" key="7">
    <source>
        <dbReference type="Proteomes" id="UP000054870"/>
    </source>
</evidence>
<evidence type="ECO:0000256" key="3">
    <source>
        <dbReference type="ARBA" id="ARBA00023004"/>
    </source>
</evidence>
<sequence length="281" mass="30524">MTVLLQISDTHFGTERPQVVAALLRLAEALAPDLVVLSGDITQRARKSQFAAARAFVDALGATPALVVPGNHDIPLFNPLARLCYPYANHQRVFGADLEPSFESPALLVLGVNTTRAYRHKDGEVSMQQIRRVAARLETASAAQLRVVITHQPVAVTRAQDEKNLLHGRERAVQRWARAGADLILGGHIHLPYVLPLHDTFAGLARRMWAVQAGTALSSRTRGSIDNSVNVIRHDAHAGGARQTTVERWDFSETSGAFEQIARHELALDGATPRVAVTSPG</sequence>
<gene>
    <name evidence="6" type="ORF">AWB75_01492</name>
</gene>
<dbReference type="PANTHER" id="PTHR42988">
    <property type="entry name" value="PHOSPHOHYDROLASE"/>
    <property type="match status" value="1"/>
</dbReference>
<keyword evidence="7" id="KW-1185">Reference proteome</keyword>
<evidence type="ECO:0000256" key="2">
    <source>
        <dbReference type="ARBA" id="ARBA00022801"/>
    </source>
</evidence>
<dbReference type="GO" id="GO:0016787">
    <property type="term" value="F:hydrolase activity"/>
    <property type="evidence" value="ECO:0007669"/>
    <property type="project" value="UniProtKB-KW"/>
</dbReference>
<dbReference type="Pfam" id="PF00149">
    <property type="entry name" value="Metallophos"/>
    <property type="match status" value="1"/>
</dbReference>
<evidence type="ECO:0000256" key="1">
    <source>
        <dbReference type="ARBA" id="ARBA00022723"/>
    </source>
</evidence>
<organism evidence="6 7">
    <name type="scientific">Caballeronia catudaia</name>
    <dbReference type="NCBI Taxonomy" id="1777136"/>
    <lineage>
        <taxon>Bacteria</taxon>
        <taxon>Pseudomonadati</taxon>
        <taxon>Pseudomonadota</taxon>
        <taxon>Betaproteobacteria</taxon>
        <taxon>Burkholderiales</taxon>
        <taxon>Burkholderiaceae</taxon>
        <taxon>Caballeronia</taxon>
    </lineage>
</organism>
<dbReference type="GO" id="GO:0046872">
    <property type="term" value="F:metal ion binding"/>
    <property type="evidence" value="ECO:0007669"/>
    <property type="project" value="UniProtKB-KW"/>
</dbReference>
<protein>
    <submittedName>
        <fullName evidence="6">Calcineurin-like phosphoesterase</fullName>
    </submittedName>
</protein>
<comment type="similarity">
    <text evidence="4">Belongs to the cyclic nucleotide phosphodiesterase class-III family.</text>
</comment>
<dbReference type="AlphaFoldDB" id="A0A157ZZP0"/>
<dbReference type="EMBL" id="FCOF02000005">
    <property type="protein sequence ID" value="SAK51012.1"/>
    <property type="molecule type" value="Genomic_DNA"/>
</dbReference>
<dbReference type="RefSeq" id="WP_061123449.1">
    <property type="nucleotide sequence ID" value="NZ_FCOF02000005.1"/>
</dbReference>
<dbReference type="PANTHER" id="PTHR42988:SF2">
    <property type="entry name" value="CYCLIC NUCLEOTIDE PHOSPHODIESTERASE CBUA0032-RELATED"/>
    <property type="match status" value="1"/>
</dbReference>
<evidence type="ECO:0000313" key="6">
    <source>
        <dbReference type="EMBL" id="SAK51012.1"/>
    </source>
</evidence>
<dbReference type="InterPro" id="IPR029052">
    <property type="entry name" value="Metallo-depent_PP-like"/>
</dbReference>
<keyword evidence="1" id="KW-0479">Metal-binding</keyword>
<dbReference type="SUPFAM" id="SSF56300">
    <property type="entry name" value="Metallo-dependent phosphatases"/>
    <property type="match status" value="1"/>
</dbReference>